<dbReference type="InterPro" id="IPR036047">
    <property type="entry name" value="F-box-like_dom_sf"/>
</dbReference>
<dbReference type="Proteomes" id="UP001187192">
    <property type="component" value="Unassembled WGS sequence"/>
</dbReference>
<dbReference type="InterPro" id="IPR015915">
    <property type="entry name" value="Kelch-typ_b-propeller"/>
</dbReference>
<feature type="signal peptide" evidence="1">
    <location>
        <begin position="1"/>
        <end position="19"/>
    </location>
</feature>
<feature type="chain" id="PRO_5041638844" description="F-box domain-containing protein" evidence="1">
    <location>
        <begin position="20"/>
        <end position="371"/>
    </location>
</feature>
<dbReference type="InterPro" id="IPR006652">
    <property type="entry name" value="Kelch_1"/>
</dbReference>
<dbReference type="PANTHER" id="PTHR31672">
    <property type="entry name" value="BNACNNG10540D PROTEIN"/>
    <property type="match status" value="1"/>
</dbReference>
<evidence type="ECO:0000256" key="1">
    <source>
        <dbReference type="SAM" id="SignalP"/>
    </source>
</evidence>
<dbReference type="SUPFAM" id="SSF81383">
    <property type="entry name" value="F-box domain"/>
    <property type="match status" value="1"/>
</dbReference>
<keyword evidence="1" id="KW-0732">Signal</keyword>
<evidence type="ECO:0000313" key="4">
    <source>
        <dbReference type="Proteomes" id="UP001187192"/>
    </source>
</evidence>
<dbReference type="AlphaFoldDB" id="A0AA88DJD2"/>
<dbReference type="SUPFAM" id="SSF117281">
    <property type="entry name" value="Kelch motif"/>
    <property type="match status" value="1"/>
</dbReference>
<dbReference type="InterPro" id="IPR001810">
    <property type="entry name" value="F-box_dom"/>
</dbReference>
<feature type="domain" description="F-box" evidence="2">
    <location>
        <begin position="2"/>
        <end position="38"/>
    </location>
</feature>
<dbReference type="CDD" id="cd09917">
    <property type="entry name" value="F-box_SF"/>
    <property type="match status" value="1"/>
</dbReference>
<sequence>MWRDLPFDLLANIFSFLSADSLACAASTCRLWKKCAKTHHPLASNSSSSWFMALPIRHHENLSCFAQNPTNRNWHLISLDFLPTPIRPLTSMGGLVFFRTTVPTNLHLLVCNPFTREFKKLPMLNTPRCNPAVGVIAPATGTAQDPSSPHFQVYVAGGMSEGSTYEPTLEVYDSKRDTWRIVGPLPMEFAVRLTVWTPNDSAYCDGVLYWITSARAYSLMGCDISSNSWRELRVPMAEWLEFAALVLRKGRLTVVGGTCGGGGASVWELGEGEKWVLVGKVPVEMGVKFVGEKESWARTKCVGCDGAIYLSRDVGSGMIAWKEVGESGEWEWFWVEGCSSSVRDKKVPNLQVKGVVLSPNLAHSRFFSDQK</sequence>
<evidence type="ECO:0000259" key="2">
    <source>
        <dbReference type="Pfam" id="PF12937"/>
    </source>
</evidence>
<reference evidence="3" key="1">
    <citation type="submission" date="2023-07" db="EMBL/GenBank/DDBJ databases">
        <title>draft genome sequence of fig (Ficus carica).</title>
        <authorList>
            <person name="Takahashi T."/>
            <person name="Nishimura K."/>
        </authorList>
    </citation>
    <scope>NUCLEOTIDE SEQUENCE</scope>
</reference>
<dbReference type="Gene3D" id="2.120.10.80">
    <property type="entry name" value="Kelch-type beta propeller"/>
    <property type="match status" value="1"/>
</dbReference>
<keyword evidence="4" id="KW-1185">Reference proteome</keyword>
<dbReference type="Gene3D" id="1.20.1280.50">
    <property type="match status" value="1"/>
</dbReference>
<dbReference type="InterPro" id="IPR050796">
    <property type="entry name" value="SCF_F-box_component"/>
</dbReference>
<organism evidence="3 4">
    <name type="scientific">Ficus carica</name>
    <name type="common">Common fig</name>
    <dbReference type="NCBI Taxonomy" id="3494"/>
    <lineage>
        <taxon>Eukaryota</taxon>
        <taxon>Viridiplantae</taxon>
        <taxon>Streptophyta</taxon>
        <taxon>Embryophyta</taxon>
        <taxon>Tracheophyta</taxon>
        <taxon>Spermatophyta</taxon>
        <taxon>Magnoliopsida</taxon>
        <taxon>eudicotyledons</taxon>
        <taxon>Gunneridae</taxon>
        <taxon>Pentapetalae</taxon>
        <taxon>rosids</taxon>
        <taxon>fabids</taxon>
        <taxon>Rosales</taxon>
        <taxon>Moraceae</taxon>
        <taxon>Ficeae</taxon>
        <taxon>Ficus</taxon>
    </lineage>
</organism>
<dbReference type="PANTHER" id="PTHR31672:SF2">
    <property type="entry name" value="F-BOX DOMAIN-CONTAINING PROTEIN"/>
    <property type="match status" value="1"/>
</dbReference>
<dbReference type="NCBIfam" id="TIGR01640">
    <property type="entry name" value="F_box_assoc_1"/>
    <property type="match status" value="1"/>
</dbReference>
<dbReference type="Pfam" id="PF12937">
    <property type="entry name" value="F-box-like"/>
    <property type="match status" value="1"/>
</dbReference>
<name>A0AA88DJD2_FICCA</name>
<comment type="caution">
    <text evidence="3">The sequence shown here is derived from an EMBL/GenBank/DDBJ whole genome shotgun (WGS) entry which is preliminary data.</text>
</comment>
<gene>
    <name evidence="3" type="ORF">TIFTF001_019209</name>
</gene>
<dbReference type="InterPro" id="IPR017451">
    <property type="entry name" value="F-box-assoc_interact_dom"/>
</dbReference>
<accession>A0AA88DJD2</accession>
<dbReference type="Gramene" id="FCD_00003253-RA">
    <property type="protein sequence ID" value="FCD_00003253-RA:cds"/>
    <property type="gene ID" value="FCD_00003253"/>
</dbReference>
<proteinExistence type="predicted"/>
<evidence type="ECO:0000313" key="3">
    <source>
        <dbReference type="EMBL" id="GMN50049.1"/>
    </source>
</evidence>
<protein>
    <recommendedName>
        <fullName evidence="2">F-box domain-containing protein</fullName>
    </recommendedName>
</protein>
<dbReference type="Pfam" id="PF01344">
    <property type="entry name" value="Kelch_1"/>
    <property type="match status" value="1"/>
</dbReference>
<dbReference type="EMBL" id="BTGU01000032">
    <property type="protein sequence ID" value="GMN50049.1"/>
    <property type="molecule type" value="Genomic_DNA"/>
</dbReference>